<evidence type="ECO:0000256" key="1">
    <source>
        <dbReference type="SAM" id="MobiDB-lite"/>
    </source>
</evidence>
<dbReference type="EMBL" id="CAXAMN010021363">
    <property type="protein sequence ID" value="CAK9058721.1"/>
    <property type="molecule type" value="Genomic_DNA"/>
</dbReference>
<protein>
    <submittedName>
        <fullName evidence="3">Uncharacterized protein</fullName>
    </submittedName>
</protein>
<gene>
    <name evidence="2" type="ORF">CCMP2556_LOCUS28691</name>
    <name evidence="3" type="ORF">CCMP2556_LOCUS28945</name>
</gene>
<comment type="caution">
    <text evidence="3">The sequence shown here is derived from an EMBL/GenBank/DDBJ whole genome shotgun (WGS) entry which is preliminary data.</text>
</comment>
<sequence>MPIVSPQDTTAVAAQRVFRYLHRAGGSANLHYVTGKYGCKKTTLLEFEGGTIFEAEGDLLKLKGGALAVAAAAAAAGRVTRKVGRRKSPQHLLTKAGFATKEDTARYLQRRIEGLLMTAGDGVLQFKAVLRALALQPSHALKRWLPKVGLRSSANGDLWVDPYRLFSFRMYRILEAASFVSEQNGEVSLQDLMEHLYRPPELLKDEEHELTAEARAVAFDMGLAPSPSVEEWRLEARDRYWRKGEASLPALPPPRETVEFREGTLALESEMDRAELSTEAVKFEIVLAEKQVEPPLWLEAWIREYFVVEEDKVFLPFLEPWRKPVPRDPDLEPVEVSHVQQEALLMNIQEEMRLRYGRVHMEALGPMFPGARKRWLKRFFDITSYGDVVEKSVARQSREAIAVASRIYYEGYTVTEAFYDFGIGREWLRRYFILNEETGELGLDRERYSSWDPPPKDPEAPNPRIYSKLDAPRGYQRKGFRHRKRKYGHSAGGIIYANPRQK</sequence>
<evidence type="ECO:0000313" key="4">
    <source>
        <dbReference type="Proteomes" id="UP001642484"/>
    </source>
</evidence>
<feature type="compositionally biased region" description="Basic residues" evidence="1">
    <location>
        <begin position="475"/>
        <end position="488"/>
    </location>
</feature>
<proteinExistence type="predicted"/>
<feature type="compositionally biased region" description="Basic and acidic residues" evidence="1">
    <location>
        <begin position="445"/>
        <end position="459"/>
    </location>
</feature>
<evidence type="ECO:0000313" key="3">
    <source>
        <dbReference type="EMBL" id="CAK9058721.1"/>
    </source>
</evidence>
<keyword evidence="4" id="KW-1185">Reference proteome</keyword>
<accession>A0ABP0N528</accession>
<feature type="region of interest" description="Disordered" evidence="1">
    <location>
        <begin position="445"/>
        <end position="502"/>
    </location>
</feature>
<dbReference type="EMBL" id="CAXAMN010021350">
    <property type="protein sequence ID" value="CAK9058218.1"/>
    <property type="molecule type" value="Genomic_DNA"/>
</dbReference>
<dbReference type="Proteomes" id="UP001642484">
    <property type="component" value="Unassembled WGS sequence"/>
</dbReference>
<evidence type="ECO:0000313" key="2">
    <source>
        <dbReference type="EMBL" id="CAK9058218.1"/>
    </source>
</evidence>
<name>A0ABP0N528_9DINO</name>
<organism evidence="3 4">
    <name type="scientific">Durusdinium trenchii</name>
    <dbReference type="NCBI Taxonomy" id="1381693"/>
    <lineage>
        <taxon>Eukaryota</taxon>
        <taxon>Sar</taxon>
        <taxon>Alveolata</taxon>
        <taxon>Dinophyceae</taxon>
        <taxon>Suessiales</taxon>
        <taxon>Symbiodiniaceae</taxon>
        <taxon>Durusdinium</taxon>
    </lineage>
</organism>
<reference evidence="3 4" key="1">
    <citation type="submission" date="2024-02" db="EMBL/GenBank/DDBJ databases">
        <authorList>
            <person name="Chen Y."/>
            <person name="Shah S."/>
            <person name="Dougan E. K."/>
            <person name="Thang M."/>
            <person name="Chan C."/>
        </authorList>
    </citation>
    <scope>NUCLEOTIDE SEQUENCE [LARGE SCALE GENOMIC DNA]</scope>
</reference>